<name>A0A081NWQ5_9BACL</name>
<feature type="transmembrane region" description="Helical" evidence="2">
    <location>
        <begin position="505"/>
        <end position="524"/>
    </location>
</feature>
<gene>
    <name evidence="4" type="ORF">ET33_21275</name>
</gene>
<sequence>MGVIGNLMFAVGFKVTDGAVKKAEKSLDNLKGGAYRADKSISKLSSGFGTLATAGAAALGGLSFAALGHSAISAAQDFENATSKIKGATGATGAQLEEIKGIAQSLYNQNFGENWGDLAKSLSVARQITKQQGTELEKTTKNALLLRDTFEFDITESIKTADTMMKNFGISSTEAFNLLAQGTQNGLDKSGELLDSANEYAPQFKALGFTANEMFDIFSAGLEAGAFNLDKVGDALKEFNIRAKDGSKSSTEAFQMLGLDVEEMMKTFASGGPKARQAFSQVMQMIADIEDPVQRNTVGVGLMGTQFEDLEATVIASMGTATSQFDMTRNTMDELNKTKFENMGQALESIGRQIETGLLIPFGQKLLPLMGSVSTAVDWAIKNFDVLSPILASLAVVIGGVLTFSLWNMAAAAWAATAPLLPFIAIVLGIGAAITGVILIFKNWGSISTWLIEKWNQFKAWVINIFQAIGSFFSEYWPYALALLTGPLAPTVMLIITYWDEIKTFTISVFTAVASFFTNIWNSIVTGVTSSVTGIWTEITNIWNNIMTFFQGINLFDTGKDIIQGLINGVMDMHQAVVEKVKDIASGITDGVKDFLGIHSPSRVMMEVGYFAGEGLAQGLEGTEQRVSQTSTNLAQEITSPYLNPGNALAPAAAPASVGGGATDGAMRIDVHLTVDVNGSTNGTPIVNESEEQFKRIMQEAIESAMRRMGLAGGVNYGNA</sequence>
<evidence type="ECO:0000256" key="1">
    <source>
        <dbReference type="ARBA" id="ARBA00022612"/>
    </source>
</evidence>
<keyword evidence="2" id="KW-0472">Membrane</keyword>
<organism evidence="4 5">
    <name type="scientific">Paenibacillus tyrfis</name>
    <dbReference type="NCBI Taxonomy" id="1501230"/>
    <lineage>
        <taxon>Bacteria</taxon>
        <taxon>Bacillati</taxon>
        <taxon>Bacillota</taxon>
        <taxon>Bacilli</taxon>
        <taxon>Bacillales</taxon>
        <taxon>Paenibacillaceae</taxon>
        <taxon>Paenibacillus</taxon>
    </lineage>
</organism>
<protein>
    <recommendedName>
        <fullName evidence="3">Phage tail tape measure protein domain-containing protein</fullName>
    </recommendedName>
</protein>
<feature type="transmembrane region" description="Helical" evidence="2">
    <location>
        <begin position="386"/>
        <end position="408"/>
    </location>
</feature>
<dbReference type="EMBL" id="JNVM01000031">
    <property type="protein sequence ID" value="KEQ22878.1"/>
    <property type="molecule type" value="Genomic_DNA"/>
</dbReference>
<dbReference type="InterPro" id="IPR010090">
    <property type="entry name" value="Phage_tape_meas"/>
</dbReference>
<dbReference type="Pfam" id="PF10145">
    <property type="entry name" value="PhageMin_Tail"/>
    <property type="match status" value="1"/>
</dbReference>
<evidence type="ECO:0000259" key="3">
    <source>
        <dbReference type="Pfam" id="PF10145"/>
    </source>
</evidence>
<evidence type="ECO:0000256" key="2">
    <source>
        <dbReference type="SAM" id="Phobius"/>
    </source>
</evidence>
<dbReference type="PANTHER" id="PTHR37813:SF1">
    <property type="entry name" value="FELS-2 PROPHAGE PROTEIN"/>
    <property type="match status" value="1"/>
</dbReference>
<dbReference type="eggNOG" id="COG5280">
    <property type="taxonomic scope" value="Bacteria"/>
</dbReference>
<keyword evidence="1" id="KW-1188">Viral release from host cell</keyword>
<proteinExistence type="predicted"/>
<dbReference type="Gene3D" id="1.20.120.20">
    <property type="entry name" value="Apolipoprotein"/>
    <property type="match status" value="1"/>
</dbReference>
<dbReference type="PANTHER" id="PTHR37813">
    <property type="entry name" value="FELS-2 PROPHAGE PROTEIN"/>
    <property type="match status" value="1"/>
</dbReference>
<dbReference type="AlphaFoldDB" id="A0A081NWQ5"/>
<feature type="domain" description="Phage tail tape measure protein" evidence="3">
    <location>
        <begin position="111"/>
        <end position="304"/>
    </location>
</feature>
<keyword evidence="2" id="KW-1133">Transmembrane helix</keyword>
<feature type="transmembrane region" description="Helical" evidence="2">
    <location>
        <begin position="420"/>
        <end position="441"/>
    </location>
</feature>
<dbReference type="eggNOG" id="COG5283">
    <property type="taxonomic scope" value="Bacteria"/>
</dbReference>
<dbReference type="Proteomes" id="UP000028123">
    <property type="component" value="Unassembled WGS sequence"/>
</dbReference>
<evidence type="ECO:0000313" key="4">
    <source>
        <dbReference type="EMBL" id="KEQ22878.1"/>
    </source>
</evidence>
<evidence type="ECO:0000313" key="5">
    <source>
        <dbReference type="Proteomes" id="UP000028123"/>
    </source>
</evidence>
<reference evidence="4 5" key="1">
    <citation type="submission" date="2014-06" db="EMBL/GenBank/DDBJ databases">
        <title>Draft genome sequence of Paenibacillus sp. MSt1.</title>
        <authorList>
            <person name="Aw Y.K."/>
            <person name="Ong K.S."/>
            <person name="Gan H.M."/>
            <person name="Lee S.M."/>
        </authorList>
    </citation>
    <scope>NUCLEOTIDE SEQUENCE [LARGE SCALE GENOMIC DNA]</scope>
    <source>
        <strain evidence="4 5">MSt1</strain>
    </source>
</reference>
<comment type="caution">
    <text evidence="4">The sequence shown here is derived from an EMBL/GenBank/DDBJ whole genome shotgun (WGS) entry which is preliminary data.</text>
</comment>
<keyword evidence="5" id="KW-1185">Reference proteome</keyword>
<keyword evidence="2" id="KW-0812">Transmembrane</keyword>
<feature type="transmembrane region" description="Helical" evidence="2">
    <location>
        <begin position="476"/>
        <end position="498"/>
    </location>
</feature>
<dbReference type="OrthoDB" id="90760at2"/>
<dbReference type="RefSeq" id="WP_051775769.1">
    <property type="nucleotide sequence ID" value="NZ_JNVM01000031.1"/>
</dbReference>
<accession>A0A081NWQ5</accession>